<dbReference type="HOGENOM" id="CLU_180528_0_0_6"/>
<dbReference type="Proteomes" id="UP000006764">
    <property type="component" value="Chromosome"/>
</dbReference>
<name>A0A0B4XRV0_9GAMM</name>
<dbReference type="EMBL" id="CP004387">
    <property type="protein sequence ID" value="AJD49921.1"/>
    <property type="molecule type" value="Genomic_DNA"/>
</dbReference>
<dbReference type="Pfam" id="PF21742">
    <property type="entry name" value="DUF6868"/>
    <property type="match status" value="1"/>
</dbReference>
<feature type="domain" description="DUF6868" evidence="2">
    <location>
        <begin position="1"/>
        <end position="79"/>
    </location>
</feature>
<keyword evidence="1" id="KW-0472">Membrane</keyword>
<keyword evidence="4" id="KW-1185">Reference proteome</keyword>
<keyword evidence="1" id="KW-0812">Transmembrane</keyword>
<dbReference type="InterPro" id="IPR049220">
    <property type="entry name" value="DUF6868"/>
</dbReference>
<evidence type="ECO:0000259" key="2">
    <source>
        <dbReference type="Pfam" id="PF21742"/>
    </source>
</evidence>
<sequence>MSIAEFRDVLLWSTLINYLLLMIWFAAVVLARDAMYRLHTRWFDLSGATFDALHYGGMTLYKLGILLLNLAPLIALCIVGS</sequence>
<dbReference type="RefSeq" id="WP_008734806.1">
    <property type="nucleotide sequence ID" value="NZ_CP004387.1"/>
</dbReference>
<reference evidence="3 4" key="1">
    <citation type="journal article" date="2012" name="J. Bacteriol.">
        <title>Genome sequence of an alkane-degrading bacterium, Alcanivorax pacificus type strain W11-5, isolated from deep sea sediment.</title>
        <authorList>
            <person name="Lai Q."/>
            <person name="Shao Z."/>
        </authorList>
    </citation>
    <scope>NUCLEOTIDE SEQUENCE [LARGE SCALE GENOMIC DNA]</scope>
    <source>
        <strain evidence="3 4">W11-5</strain>
    </source>
</reference>
<keyword evidence="1" id="KW-1133">Transmembrane helix</keyword>
<dbReference type="STRING" id="391936.S7S_17545"/>
<gene>
    <name evidence="3" type="ORF">S7S_17545</name>
</gene>
<evidence type="ECO:0000313" key="3">
    <source>
        <dbReference type="EMBL" id="AJD49921.1"/>
    </source>
</evidence>
<protein>
    <recommendedName>
        <fullName evidence="2">DUF6868 domain-containing protein</fullName>
    </recommendedName>
</protein>
<evidence type="ECO:0000313" key="4">
    <source>
        <dbReference type="Proteomes" id="UP000006764"/>
    </source>
</evidence>
<feature type="transmembrane region" description="Helical" evidence="1">
    <location>
        <begin position="60"/>
        <end position="79"/>
    </location>
</feature>
<feature type="transmembrane region" description="Helical" evidence="1">
    <location>
        <begin position="9"/>
        <end position="31"/>
    </location>
</feature>
<evidence type="ECO:0000256" key="1">
    <source>
        <dbReference type="SAM" id="Phobius"/>
    </source>
</evidence>
<dbReference type="OrthoDB" id="5472096at2"/>
<dbReference type="AlphaFoldDB" id="A0A0B4XRV0"/>
<accession>A0A0B4XRV0</accession>
<proteinExistence type="predicted"/>
<organism evidence="3 4">
    <name type="scientific">Isoalcanivorax pacificus W11-5</name>
    <dbReference type="NCBI Taxonomy" id="391936"/>
    <lineage>
        <taxon>Bacteria</taxon>
        <taxon>Pseudomonadati</taxon>
        <taxon>Pseudomonadota</taxon>
        <taxon>Gammaproteobacteria</taxon>
        <taxon>Oceanospirillales</taxon>
        <taxon>Alcanivoracaceae</taxon>
        <taxon>Isoalcanivorax</taxon>
    </lineage>
</organism>
<dbReference type="KEGG" id="apac:S7S_17545"/>